<evidence type="ECO:0000313" key="2">
    <source>
        <dbReference type="EMBL" id="KAF2756847.1"/>
    </source>
</evidence>
<dbReference type="Gene3D" id="3.40.50.360">
    <property type="match status" value="1"/>
</dbReference>
<dbReference type="AlphaFoldDB" id="A0A6A6W5L0"/>
<evidence type="ECO:0000313" key="3">
    <source>
        <dbReference type="Proteomes" id="UP000799437"/>
    </source>
</evidence>
<gene>
    <name evidence="2" type="ORF">EJ05DRAFT_538984</name>
</gene>
<reference evidence="2" key="1">
    <citation type="journal article" date="2020" name="Stud. Mycol.">
        <title>101 Dothideomycetes genomes: a test case for predicting lifestyles and emergence of pathogens.</title>
        <authorList>
            <person name="Haridas S."/>
            <person name="Albert R."/>
            <person name="Binder M."/>
            <person name="Bloem J."/>
            <person name="Labutti K."/>
            <person name="Salamov A."/>
            <person name="Andreopoulos B."/>
            <person name="Baker S."/>
            <person name="Barry K."/>
            <person name="Bills G."/>
            <person name="Bluhm B."/>
            <person name="Cannon C."/>
            <person name="Castanera R."/>
            <person name="Culley D."/>
            <person name="Daum C."/>
            <person name="Ezra D."/>
            <person name="Gonzalez J."/>
            <person name="Henrissat B."/>
            <person name="Kuo A."/>
            <person name="Liang C."/>
            <person name="Lipzen A."/>
            <person name="Lutzoni F."/>
            <person name="Magnuson J."/>
            <person name="Mondo S."/>
            <person name="Nolan M."/>
            <person name="Ohm R."/>
            <person name="Pangilinan J."/>
            <person name="Park H.-J."/>
            <person name="Ramirez L."/>
            <person name="Alfaro M."/>
            <person name="Sun H."/>
            <person name="Tritt A."/>
            <person name="Yoshinaga Y."/>
            <person name="Zwiers L.-H."/>
            <person name="Turgeon B."/>
            <person name="Goodwin S."/>
            <person name="Spatafora J."/>
            <person name="Crous P."/>
            <person name="Grigoriev I."/>
        </authorList>
    </citation>
    <scope>NUCLEOTIDE SEQUENCE</scope>
    <source>
        <strain evidence="2">CBS 121739</strain>
    </source>
</reference>
<dbReference type="OrthoDB" id="4407678at2759"/>
<keyword evidence="3" id="KW-1185">Reference proteome</keyword>
<dbReference type="GeneID" id="54490545"/>
<organism evidence="2 3">
    <name type="scientific">Pseudovirgaria hyperparasitica</name>
    <dbReference type="NCBI Taxonomy" id="470096"/>
    <lineage>
        <taxon>Eukaryota</taxon>
        <taxon>Fungi</taxon>
        <taxon>Dikarya</taxon>
        <taxon>Ascomycota</taxon>
        <taxon>Pezizomycotina</taxon>
        <taxon>Dothideomycetes</taxon>
        <taxon>Dothideomycetes incertae sedis</taxon>
        <taxon>Acrospermales</taxon>
        <taxon>Acrospermaceae</taxon>
        <taxon>Pseudovirgaria</taxon>
    </lineage>
</organism>
<dbReference type="InterPro" id="IPR005025">
    <property type="entry name" value="FMN_Rdtase-like_dom"/>
</dbReference>
<dbReference type="InterPro" id="IPR029039">
    <property type="entry name" value="Flavoprotein-like_sf"/>
</dbReference>
<evidence type="ECO:0000259" key="1">
    <source>
        <dbReference type="Pfam" id="PF03358"/>
    </source>
</evidence>
<name>A0A6A6W5L0_9PEZI</name>
<dbReference type="SUPFAM" id="SSF52218">
    <property type="entry name" value="Flavoproteins"/>
    <property type="match status" value="1"/>
</dbReference>
<proteinExistence type="predicted"/>
<protein>
    <submittedName>
        <fullName evidence="2">Flavo protein</fullName>
    </submittedName>
</protein>
<dbReference type="Proteomes" id="UP000799437">
    <property type="component" value="Unassembled WGS sequence"/>
</dbReference>
<accession>A0A6A6W5L0</accession>
<dbReference type="EMBL" id="ML996574">
    <property type="protein sequence ID" value="KAF2756847.1"/>
    <property type="molecule type" value="Genomic_DNA"/>
</dbReference>
<feature type="domain" description="NADPH-dependent FMN reductase-like" evidence="1">
    <location>
        <begin position="1"/>
        <end position="115"/>
    </location>
</feature>
<dbReference type="RefSeq" id="XP_033599298.1">
    <property type="nucleotide sequence ID" value="XM_033749491.1"/>
</dbReference>
<dbReference type="GO" id="GO:0016491">
    <property type="term" value="F:oxidoreductase activity"/>
    <property type="evidence" value="ECO:0007669"/>
    <property type="project" value="InterPro"/>
</dbReference>
<sequence>MHILGLANGTPAGNSEILLKAALSAATQARESISASWIHLPSLSIPLDGGPLPGAQDISLGANASLKSSTTTKDPAADDRRALLDAILDADALIFSTPVYSHTPRGSLKAIFDTIVGPSTDAVFAARCLERQKAGDPRFEDVQIDGRLFKPRVVGFICSAGSTTPDQVSLALPTLHLCVYSFHAKVVDQMVVYGVGAPGFVVAKVGGAELCRAEELGRNIASEIGKGFDEARYLGPKSRGACLYCHLSTIEVLDTGENEIMCATCGAQGKLAVGIDGVIGPMWKEDDQRRGAKMG</sequence>
<dbReference type="Pfam" id="PF03358">
    <property type="entry name" value="FMN_red"/>
    <property type="match status" value="1"/>
</dbReference>